<dbReference type="Proteomes" id="UP001205601">
    <property type="component" value="Unassembled WGS sequence"/>
</dbReference>
<reference evidence="3" key="1">
    <citation type="submission" date="2023-07" db="EMBL/GenBank/DDBJ databases">
        <title>Defluviimonas sediminis sp. nov., isolated from mangrove sediment.</title>
        <authorList>
            <person name="Liu L."/>
            <person name="Li J."/>
            <person name="Huang Y."/>
            <person name="Pan J."/>
            <person name="Li M."/>
        </authorList>
    </citation>
    <scope>NUCLEOTIDE SEQUENCE [LARGE SCALE GENOMIC DNA]</scope>
    <source>
        <strain evidence="3">FT324</strain>
    </source>
</reference>
<keyword evidence="1" id="KW-1133">Transmembrane helix</keyword>
<dbReference type="EMBL" id="JAOCQF010000001">
    <property type="protein sequence ID" value="MCT8329934.1"/>
    <property type="molecule type" value="Genomic_DNA"/>
</dbReference>
<sequence length="147" mass="14426">MTGGGWIAVLLIVLGGAAVAVQAPVNGALGRSLQSPLVAATVSFGVGFAALLALSLIGSGGAMARLGGVPFWQFAGGLLGAFYVWAMVATISTLGVVTALAALILGQLGAALLIDHVGAFGVVVQPVSPRRLIAVALVAAGLVLSRL</sequence>
<evidence type="ECO:0000313" key="3">
    <source>
        <dbReference type="Proteomes" id="UP001205601"/>
    </source>
</evidence>
<gene>
    <name evidence="2" type="ORF">N5I32_10445</name>
</gene>
<feature type="transmembrane region" description="Helical" evidence="1">
    <location>
        <begin position="36"/>
        <end position="57"/>
    </location>
</feature>
<feature type="transmembrane region" description="Helical" evidence="1">
    <location>
        <begin position="69"/>
        <end position="88"/>
    </location>
</feature>
<name>A0ABT2NM22_9RHOB</name>
<dbReference type="Pfam" id="PF04657">
    <property type="entry name" value="DMT_YdcZ"/>
    <property type="match status" value="1"/>
</dbReference>
<dbReference type="RefSeq" id="WP_261495535.1">
    <property type="nucleotide sequence ID" value="NZ_JAOCQF010000001.1"/>
</dbReference>
<keyword evidence="1" id="KW-0472">Membrane</keyword>
<keyword evidence="3" id="KW-1185">Reference proteome</keyword>
<dbReference type="InterPro" id="IPR006750">
    <property type="entry name" value="YdcZ"/>
</dbReference>
<organism evidence="2 3">
    <name type="scientific">Albidovulum sediminis</name>
    <dbReference type="NCBI Taxonomy" id="3066345"/>
    <lineage>
        <taxon>Bacteria</taxon>
        <taxon>Pseudomonadati</taxon>
        <taxon>Pseudomonadota</taxon>
        <taxon>Alphaproteobacteria</taxon>
        <taxon>Rhodobacterales</taxon>
        <taxon>Paracoccaceae</taxon>
        <taxon>Albidovulum</taxon>
    </lineage>
</organism>
<accession>A0ABT2NM22</accession>
<evidence type="ECO:0000256" key="1">
    <source>
        <dbReference type="SAM" id="Phobius"/>
    </source>
</evidence>
<dbReference type="PANTHER" id="PTHR34821">
    <property type="entry name" value="INNER MEMBRANE PROTEIN YDCZ"/>
    <property type="match status" value="1"/>
</dbReference>
<keyword evidence="1" id="KW-0812">Transmembrane</keyword>
<protein>
    <submittedName>
        <fullName evidence="2">DMT family transporter</fullName>
    </submittedName>
</protein>
<evidence type="ECO:0000313" key="2">
    <source>
        <dbReference type="EMBL" id="MCT8329934.1"/>
    </source>
</evidence>
<dbReference type="PANTHER" id="PTHR34821:SF2">
    <property type="entry name" value="INNER MEMBRANE PROTEIN YDCZ"/>
    <property type="match status" value="1"/>
</dbReference>
<comment type="caution">
    <text evidence="2">The sequence shown here is derived from an EMBL/GenBank/DDBJ whole genome shotgun (WGS) entry which is preliminary data.</text>
</comment>
<feature type="transmembrane region" description="Helical" evidence="1">
    <location>
        <begin position="94"/>
        <end position="115"/>
    </location>
</feature>
<proteinExistence type="predicted"/>